<dbReference type="Gene3D" id="3.40.50.720">
    <property type="entry name" value="NAD(P)-binding Rossmann-like Domain"/>
    <property type="match status" value="1"/>
</dbReference>
<organism evidence="3">
    <name type="scientific">Caulobacter sp. (strain K31)</name>
    <dbReference type="NCBI Taxonomy" id="366602"/>
    <lineage>
        <taxon>Bacteria</taxon>
        <taxon>Pseudomonadati</taxon>
        <taxon>Pseudomonadota</taxon>
        <taxon>Alphaproteobacteria</taxon>
        <taxon>Caulobacterales</taxon>
        <taxon>Caulobacteraceae</taxon>
        <taxon>Caulobacter</taxon>
    </lineage>
</organism>
<dbReference type="InterPro" id="IPR036291">
    <property type="entry name" value="NAD(P)-bd_dom_sf"/>
</dbReference>
<dbReference type="EMBL" id="CP000927">
    <property type="protein sequence ID" value="ABZ73918.1"/>
    <property type="molecule type" value="Genomic_DNA"/>
</dbReference>
<dbReference type="STRING" id="366602.Caul_4798"/>
<name>B0T434_CAUSK</name>
<sequence>MADTPPARSVIIIGAASAMAEHTARLLAAQGARLALVARDAGRLETLAADLASRGAAKTVTRAIDLLQVEDPAALIDALKRELGELDGVLIFHGYLGDQARAEADIAEARRILMVNFNSAAELSLAAANALEASAHPRPVLLAVGSVAGDRGRASNFVYGAAKGGLAVLYQGLAHRFGAGGKVRAVVVKCGFVDTPMTAGFPKGGPLWATPEQVAKVIVQAMDRGGPIVYAPWFWRFVMLIIRLLPQPIMNRVKL</sequence>
<dbReference type="Pfam" id="PF00106">
    <property type="entry name" value="adh_short"/>
    <property type="match status" value="1"/>
</dbReference>
<comment type="similarity">
    <text evidence="1">Belongs to the short-chain dehydrogenases/reductases (SDR) family.</text>
</comment>
<proteinExistence type="inferred from homology"/>
<dbReference type="PANTHER" id="PTHR43669:SF6">
    <property type="entry name" value="DECAPRENYLPHOSPHORYL-2-KETO-BETA-D-ERYTHRO-PENTOSE REDUCTASE"/>
    <property type="match status" value="1"/>
</dbReference>
<protein>
    <submittedName>
        <fullName evidence="3">Short-chain dehydrogenase/reductase SDR</fullName>
    </submittedName>
</protein>
<dbReference type="KEGG" id="cak:Caul_4798"/>
<evidence type="ECO:0000256" key="1">
    <source>
        <dbReference type="ARBA" id="ARBA00006484"/>
    </source>
</evidence>
<reference evidence="3" key="1">
    <citation type="submission" date="2008-01" db="EMBL/GenBank/DDBJ databases">
        <title>Complete sequence of chromosome of Caulobacter sp. K31.</title>
        <authorList>
            <consortium name="US DOE Joint Genome Institute"/>
            <person name="Copeland A."/>
            <person name="Lucas S."/>
            <person name="Lapidus A."/>
            <person name="Barry K."/>
            <person name="Glavina del Rio T."/>
            <person name="Dalin E."/>
            <person name="Tice H."/>
            <person name="Pitluck S."/>
            <person name="Bruce D."/>
            <person name="Goodwin L."/>
            <person name="Thompson L.S."/>
            <person name="Brettin T."/>
            <person name="Detter J.C."/>
            <person name="Han C."/>
            <person name="Schmutz J."/>
            <person name="Larimer F."/>
            <person name="Land M."/>
            <person name="Hauser L."/>
            <person name="Kyrpides N."/>
            <person name="Kim E."/>
            <person name="Stephens C."/>
            <person name="Richardson P."/>
        </authorList>
    </citation>
    <scope>NUCLEOTIDE SEQUENCE [LARGE SCALE GENOMIC DNA]</scope>
    <source>
        <strain evidence="3">K31</strain>
    </source>
</reference>
<accession>B0T434</accession>
<dbReference type="SUPFAM" id="SSF51735">
    <property type="entry name" value="NAD(P)-binding Rossmann-fold domains"/>
    <property type="match status" value="1"/>
</dbReference>
<gene>
    <name evidence="3" type="ordered locus">Caul_4798</name>
</gene>
<evidence type="ECO:0000256" key="2">
    <source>
        <dbReference type="ARBA" id="ARBA00023002"/>
    </source>
</evidence>
<dbReference type="PROSITE" id="PS00061">
    <property type="entry name" value="ADH_SHORT"/>
    <property type="match status" value="1"/>
</dbReference>
<dbReference type="PANTHER" id="PTHR43669">
    <property type="entry name" value="5-KETO-D-GLUCONATE 5-REDUCTASE"/>
    <property type="match status" value="1"/>
</dbReference>
<dbReference type="OrthoDB" id="335726at2"/>
<dbReference type="InterPro" id="IPR002347">
    <property type="entry name" value="SDR_fam"/>
</dbReference>
<dbReference type="InterPro" id="IPR020904">
    <property type="entry name" value="Sc_DH/Rdtase_CS"/>
</dbReference>
<keyword evidence="2" id="KW-0560">Oxidoreductase</keyword>
<evidence type="ECO:0000313" key="3">
    <source>
        <dbReference type="EMBL" id="ABZ73918.1"/>
    </source>
</evidence>
<dbReference type="GO" id="GO:0016491">
    <property type="term" value="F:oxidoreductase activity"/>
    <property type="evidence" value="ECO:0007669"/>
    <property type="project" value="UniProtKB-KW"/>
</dbReference>
<dbReference type="AlphaFoldDB" id="B0T434"/>
<dbReference type="HOGENOM" id="CLU_010194_2_1_5"/>
<dbReference type="eggNOG" id="COG0300">
    <property type="taxonomic scope" value="Bacteria"/>
</dbReference>